<evidence type="ECO:0000256" key="1">
    <source>
        <dbReference type="SAM" id="Phobius"/>
    </source>
</evidence>
<organism evidence="2 3">
    <name type="scientific">Butyricicoccus intestinisimiae</name>
    <dbReference type="NCBI Taxonomy" id="2841509"/>
    <lineage>
        <taxon>Bacteria</taxon>
        <taxon>Bacillati</taxon>
        <taxon>Bacillota</taxon>
        <taxon>Clostridia</taxon>
        <taxon>Eubacteriales</taxon>
        <taxon>Butyricicoccaceae</taxon>
        <taxon>Butyricicoccus</taxon>
    </lineage>
</organism>
<gene>
    <name evidence="2" type="ORF">KQI75_08005</name>
</gene>
<reference evidence="2 3" key="1">
    <citation type="submission" date="2021-06" db="EMBL/GenBank/DDBJ databases">
        <authorList>
            <person name="Sun Q."/>
            <person name="Li D."/>
        </authorList>
    </citation>
    <scope>NUCLEOTIDE SEQUENCE [LARGE SCALE GENOMIC DNA]</scope>
    <source>
        <strain evidence="2 3">MSJd-7</strain>
    </source>
</reference>
<accession>A0ABS6ES87</accession>
<name>A0ABS6ES87_9FIRM</name>
<keyword evidence="1" id="KW-0472">Membrane</keyword>
<evidence type="ECO:0000313" key="3">
    <source>
        <dbReference type="Proteomes" id="UP000783588"/>
    </source>
</evidence>
<proteinExistence type="predicted"/>
<keyword evidence="1" id="KW-1133">Transmembrane helix</keyword>
<evidence type="ECO:0000313" key="2">
    <source>
        <dbReference type="EMBL" id="MBU5490563.1"/>
    </source>
</evidence>
<dbReference type="RefSeq" id="WP_216470211.1">
    <property type="nucleotide sequence ID" value="NZ_JAHLQI010000003.1"/>
</dbReference>
<keyword evidence="1" id="KW-0812">Transmembrane</keyword>
<feature type="transmembrane region" description="Helical" evidence="1">
    <location>
        <begin position="37"/>
        <end position="61"/>
    </location>
</feature>
<protein>
    <submittedName>
        <fullName evidence="2">Uncharacterized protein</fullName>
    </submittedName>
</protein>
<dbReference type="EMBL" id="JAHLQI010000003">
    <property type="protein sequence ID" value="MBU5490563.1"/>
    <property type="molecule type" value="Genomic_DNA"/>
</dbReference>
<dbReference type="Proteomes" id="UP000783588">
    <property type="component" value="Unassembled WGS sequence"/>
</dbReference>
<keyword evidence="3" id="KW-1185">Reference proteome</keyword>
<comment type="caution">
    <text evidence="2">The sequence shown here is derived from an EMBL/GenBank/DDBJ whole genome shotgun (WGS) entry which is preliminary data.</text>
</comment>
<sequence length="64" mass="7171">MKILKALLPHITIVLCILFLVLWILDYFNPMMHFLTAALPKALLLVFIASAAATAIMAVAYQRK</sequence>
<feature type="transmembrane region" description="Helical" evidence="1">
    <location>
        <begin position="7"/>
        <end position="25"/>
    </location>
</feature>